<dbReference type="Proteomes" id="UP000184212">
    <property type="component" value="Unassembled WGS sequence"/>
</dbReference>
<proteinExistence type="predicted"/>
<gene>
    <name evidence="2" type="ORF">SAMN04488109_0575</name>
</gene>
<accession>A0A1M5KEW9</accession>
<dbReference type="AlphaFoldDB" id="A0A1M5KEW9"/>
<keyword evidence="1" id="KW-1133">Transmembrane helix</keyword>
<evidence type="ECO:0000313" key="3">
    <source>
        <dbReference type="Proteomes" id="UP000184212"/>
    </source>
</evidence>
<evidence type="ECO:0000313" key="2">
    <source>
        <dbReference type="EMBL" id="SHG50723.1"/>
    </source>
</evidence>
<organism evidence="2 3">
    <name type="scientific">Chryseolinea serpens</name>
    <dbReference type="NCBI Taxonomy" id="947013"/>
    <lineage>
        <taxon>Bacteria</taxon>
        <taxon>Pseudomonadati</taxon>
        <taxon>Bacteroidota</taxon>
        <taxon>Cytophagia</taxon>
        <taxon>Cytophagales</taxon>
        <taxon>Fulvivirgaceae</taxon>
        <taxon>Chryseolinea</taxon>
    </lineage>
</organism>
<dbReference type="EMBL" id="FQWQ01000001">
    <property type="protein sequence ID" value="SHG50723.1"/>
    <property type="molecule type" value="Genomic_DNA"/>
</dbReference>
<feature type="transmembrane region" description="Helical" evidence="1">
    <location>
        <begin position="16"/>
        <end position="34"/>
    </location>
</feature>
<reference evidence="2 3" key="1">
    <citation type="submission" date="2016-11" db="EMBL/GenBank/DDBJ databases">
        <authorList>
            <person name="Jaros S."/>
            <person name="Januszkiewicz K."/>
            <person name="Wedrychowicz H."/>
        </authorList>
    </citation>
    <scope>NUCLEOTIDE SEQUENCE [LARGE SCALE GENOMIC DNA]</scope>
    <source>
        <strain evidence="2 3">DSM 24574</strain>
    </source>
</reference>
<keyword evidence="3" id="KW-1185">Reference proteome</keyword>
<name>A0A1M5KEW9_9BACT</name>
<keyword evidence="1" id="KW-0472">Membrane</keyword>
<evidence type="ECO:0000256" key="1">
    <source>
        <dbReference type="SAM" id="Phobius"/>
    </source>
</evidence>
<keyword evidence="1" id="KW-0812">Transmembrane</keyword>
<dbReference type="STRING" id="947013.SAMN04488109_0575"/>
<protein>
    <submittedName>
        <fullName evidence="2">Undecaprenyl-diphosphatase</fullName>
    </submittedName>
</protein>
<sequence length="39" mass="4864">MQPEEKPPVFNSWRQWYWLVMGALAVQMILYYWLTRLFA</sequence>